<dbReference type="EMBL" id="CP045871">
    <property type="protein sequence ID" value="QGG79327.1"/>
    <property type="molecule type" value="Genomic_DNA"/>
</dbReference>
<dbReference type="PANTHER" id="PTHR30604:SF1">
    <property type="entry name" value="DNA UTILIZATION PROTEIN HOFQ"/>
    <property type="match status" value="1"/>
</dbReference>
<dbReference type="GO" id="GO:0009279">
    <property type="term" value="C:cell outer membrane"/>
    <property type="evidence" value="ECO:0007669"/>
    <property type="project" value="UniProtKB-SubCell"/>
</dbReference>
<evidence type="ECO:0000256" key="8">
    <source>
        <dbReference type="RuleBase" id="RU004004"/>
    </source>
</evidence>
<evidence type="ECO:0000256" key="3">
    <source>
        <dbReference type="ARBA" id="ARBA00022448"/>
    </source>
</evidence>
<evidence type="ECO:0000256" key="9">
    <source>
        <dbReference type="SAM" id="SignalP"/>
    </source>
</evidence>
<dbReference type="AlphaFoldDB" id="A0A5Q2QBH0"/>
<dbReference type="Gene3D" id="3.30.1370.130">
    <property type="match status" value="1"/>
</dbReference>
<dbReference type="InterPro" id="IPR051808">
    <property type="entry name" value="Type_IV_pilus_biogenesis"/>
</dbReference>
<dbReference type="RefSeq" id="WP_153712831.1">
    <property type="nucleotide sequence ID" value="NZ_CP045871.1"/>
</dbReference>
<dbReference type="Gene3D" id="3.30.1370.120">
    <property type="match status" value="1"/>
</dbReference>
<keyword evidence="6" id="KW-0472">Membrane</keyword>
<dbReference type="GO" id="GO:0009306">
    <property type="term" value="P:protein secretion"/>
    <property type="evidence" value="ECO:0007669"/>
    <property type="project" value="InterPro"/>
</dbReference>
<dbReference type="Proteomes" id="UP000388235">
    <property type="component" value="Chromosome"/>
</dbReference>
<comment type="subcellular location">
    <subcellularLocation>
        <location evidence="1 8">Cell outer membrane</location>
    </subcellularLocation>
</comment>
<evidence type="ECO:0000256" key="6">
    <source>
        <dbReference type="ARBA" id="ARBA00023136"/>
    </source>
</evidence>
<dbReference type="Pfam" id="PF00263">
    <property type="entry name" value="Secretin"/>
    <property type="match status" value="1"/>
</dbReference>
<dbReference type="InterPro" id="IPR038591">
    <property type="entry name" value="NolW-like_sf"/>
</dbReference>
<evidence type="ECO:0000256" key="7">
    <source>
        <dbReference type="ARBA" id="ARBA00023237"/>
    </source>
</evidence>
<reference evidence="11 12" key="1">
    <citation type="submission" date="2019-11" db="EMBL/GenBank/DDBJ databases">
        <authorList>
            <person name="Khan S.A."/>
            <person name="Jeon C.O."/>
            <person name="Chun B.H."/>
        </authorList>
    </citation>
    <scope>NUCLEOTIDE SEQUENCE [LARGE SCALE GENOMIC DNA]</scope>
    <source>
        <strain evidence="11 12">IMCC 1097</strain>
    </source>
</reference>
<dbReference type="KEGG" id="llp:GH975_01610"/>
<evidence type="ECO:0000313" key="12">
    <source>
        <dbReference type="Proteomes" id="UP000388235"/>
    </source>
</evidence>
<dbReference type="Pfam" id="PF11741">
    <property type="entry name" value="AMIN"/>
    <property type="match status" value="2"/>
</dbReference>
<evidence type="ECO:0000259" key="10">
    <source>
        <dbReference type="SMART" id="SM00965"/>
    </source>
</evidence>
<dbReference type="InterPro" id="IPR001775">
    <property type="entry name" value="GspD/PilQ"/>
</dbReference>
<dbReference type="InterPro" id="IPR004846">
    <property type="entry name" value="T2SS/T3SS_dom"/>
</dbReference>
<dbReference type="NCBIfam" id="TIGR02515">
    <property type="entry name" value="IV_pilus_PilQ"/>
    <property type="match status" value="1"/>
</dbReference>
<sequence length="703" mass="74963">MSRFLTLSTIAVTALASMAALARPVVMTDLSIQSQASDRLEVSMAFDGPAPDPRSYTVDQPARIAIDLDQTGSALDKRYFQIGGENAQGITVVESAGRTRVIVNLKSLMPYDLFSDGNRLTLALGGKVRERVSQAPVPMKSAVQTAIKDIDFRRGDEGEGMVQIALTDASVSPEITQQGQVIRVRFASVDIPPALQRRLDVVDFATPVRQIDAFAEGGDTVLAIRPDGAFDYIAFQTDSLFTVAVKPISQKEQAVRDEAAKYTGETLSLNFQDIEVRKVLNLIADFTDLNLVASDTVGGNITLRLKNVPWDQALDLVLRTKGLDKRQVGNVLLVAPAEEIAAREQLELETQKAAQELAPLRTEFIQVQYSKAADIAGLLTGAGVEGNTDAADSSVLLTARGSVAVDDRTNTLIVQDTAAKLQEIRDLMDVLDIPVRQVLIEARIVTADSSFAKRVGVKWGFLGQATGNGSSVARVGDSITSLGNLAGQGVAATDLAGVVGPQAPTIGADALNVDLIPAGSESGSFALGLATSDLLLNLELSALESEGRGEVVAQPKVVTADQQKALIEQGAQIPYVTAGDGDTNVQFKNAVLSLEVTPQITPDGNVIMDLNIVQDSQGGTTPKGEIIIDTRKLTTQVLVGDGETIVLGGVFQEERTNDVQKVPVLGDLPILGKLFRNKVVIENKKELLIFITPKLINDALARR</sequence>
<evidence type="ECO:0000313" key="11">
    <source>
        <dbReference type="EMBL" id="QGG79327.1"/>
    </source>
</evidence>
<dbReference type="InterPro" id="IPR013355">
    <property type="entry name" value="Pilus_4_PilQ"/>
</dbReference>
<dbReference type="PANTHER" id="PTHR30604">
    <property type="entry name" value="PROTEIN TRANSPORT PROTEIN HOFQ"/>
    <property type="match status" value="1"/>
</dbReference>
<feature type="chain" id="PRO_5024370963" evidence="9">
    <location>
        <begin position="23"/>
        <end position="703"/>
    </location>
</feature>
<organism evidence="11 12">
    <name type="scientific">Litorivicinus lipolyticus</name>
    <dbReference type="NCBI Taxonomy" id="418701"/>
    <lineage>
        <taxon>Bacteria</taxon>
        <taxon>Pseudomonadati</taxon>
        <taxon>Pseudomonadota</taxon>
        <taxon>Gammaproteobacteria</taxon>
        <taxon>Oceanospirillales</taxon>
        <taxon>Litorivicinaceae</taxon>
        <taxon>Litorivicinus</taxon>
    </lineage>
</organism>
<dbReference type="Gene3D" id="2.60.40.3500">
    <property type="match status" value="1"/>
</dbReference>
<gene>
    <name evidence="11" type="primary">pilQ</name>
    <name evidence="11" type="ORF">GH975_01610</name>
</gene>
<feature type="signal peptide" evidence="9">
    <location>
        <begin position="1"/>
        <end position="22"/>
    </location>
</feature>
<dbReference type="SMART" id="SM00965">
    <property type="entry name" value="STN"/>
    <property type="match status" value="1"/>
</dbReference>
<dbReference type="InterPro" id="IPR021731">
    <property type="entry name" value="AMIN_dom"/>
</dbReference>
<dbReference type="PROSITE" id="PS00875">
    <property type="entry name" value="T2SP_D"/>
    <property type="match status" value="1"/>
</dbReference>
<comment type="similarity">
    <text evidence="2">Belongs to the bacterial secretin family. PilQ subfamily.</text>
</comment>
<dbReference type="Pfam" id="PF03958">
    <property type="entry name" value="Secretin_N"/>
    <property type="match status" value="1"/>
</dbReference>
<dbReference type="PRINTS" id="PR00811">
    <property type="entry name" value="BCTERIALGSPD"/>
</dbReference>
<evidence type="ECO:0000256" key="1">
    <source>
        <dbReference type="ARBA" id="ARBA00004442"/>
    </source>
</evidence>
<proteinExistence type="inferred from homology"/>
<keyword evidence="4 9" id="KW-0732">Signal</keyword>
<dbReference type="InterPro" id="IPR011662">
    <property type="entry name" value="Secretin/TonB_short_N"/>
</dbReference>
<protein>
    <submittedName>
        <fullName evidence="11">Type IV pilus secretin PilQ</fullName>
    </submittedName>
</protein>
<dbReference type="OrthoDB" id="9779724at2"/>
<evidence type="ECO:0000256" key="2">
    <source>
        <dbReference type="ARBA" id="ARBA00006304"/>
    </source>
</evidence>
<dbReference type="InterPro" id="IPR005644">
    <property type="entry name" value="NolW-like"/>
</dbReference>
<dbReference type="Pfam" id="PF07660">
    <property type="entry name" value="STN"/>
    <property type="match status" value="1"/>
</dbReference>
<keyword evidence="5" id="KW-0653">Protein transport</keyword>
<feature type="domain" description="Secretin/TonB short N-terminal" evidence="10">
    <location>
        <begin position="289"/>
        <end position="337"/>
    </location>
</feature>
<keyword evidence="3 8" id="KW-0813">Transport</keyword>
<dbReference type="InterPro" id="IPR004845">
    <property type="entry name" value="T2SS_GspD_CS"/>
</dbReference>
<keyword evidence="12" id="KW-1185">Reference proteome</keyword>
<evidence type="ECO:0000256" key="5">
    <source>
        <dbReference type="ARBA" id="ARBA00022927"/>
    </source>
</evidence>
<evidence type="ECO:0000256" key="4">
    <source>
        <dbReference type="ARBA" id="ARBA00022729"/>
    </source>
</evidence>
<name>A0A5Q2QBH0_9GAMM</name>
<dbReference type="Gene3D" id="2.60.40.3470">
    <property type="match status" value="1"/>
</dbReference>
<keyword evidence="7" id="KW-0998">Cell outer membrane</keyword>
<accession>A0A5Q2QBH0</accession>